<feature type="region of interest" description="Disordered" evidence="2">
    <location>
        <begin position="256"/>
        <end position="281"/>
    </location>
</feature>
<gene>
    <name evidence="4" type="ORF">DSM112329_04891</name>
</gene>
<dbReference type="CDD" id="cd04179">
    <property type="entry name" value="DPM_DPG-synthase_like"/>
    <property type="match status" value="1"/>
</dbReference>
<sequence length="281" mass="30661">MKLSVVIPAYNEEGSIAQTVTAIQQTLDAEGIGDHEIVCVDDNSKDDTARIIKALEAADPRVRYHLSPLPGGFGFAVRAGLDVFEGDAVAIMMADLSDSPNDLVAYYRLLQAGYDCAFGSRFMAGGSTHDYPSTKLYMNRIVNLGIRALFGHGYNDTTNAFKAYRREVIETIQPLLSPHFNLTVEIPLKAVVRGHSYAITPITWRNRQAGESKLKLQEMGSRYAYVVLMVFLEHHLSRGDYRSGASGVTHRWRAGRPGARAAGGEGAGDDVLVVPEDEGNA</sequence>
<comment type="similarity">
    <text evidence="1">Belongs to the glycosyltransferase 2 family.</text>
</comment>
<evidence type="ECO:0000256" key="2">
    <source>
        <dbReference type="SAM" id="MobiDB-lite"/>
    </source>
</evidence>
<organism evidence="4">
    <name type="scientific">Paraconexibacter sp. AEG42_29</name>
    <dbReference type="NCBI Taxonomy" id="2997339"/>
    <lineage>
        <taxon>Bacteria</taxon>
        <taxon>Bacillati</taxon>
        <taxon>Actinomycetota</taxon>
        <taxon>Thermoleophilia</taxon>
        <taxon>Solirubrobacterales</taxon>
        <taxon>Paraconexibacteraceae</taxon>
        <taxon>Paraconexibacter</taxon>
    </lineage>
</organism>
<dbReference type="InterPro" id="IPR050256">
    <property type="entry name" value="Glycosyltransferase_2"/>
</dbReference>
<evidence type="ECO:0000313" key="4">
    <source>
        <dbReference type="EMBL" id="XAY07996.1"/>
    </source>
</evidence>
<protein>
    <submittedName>
        <fullName evidence="4">GtrB-like O-antigen conversion</fullName>
    </submittedName>
</protein>
<proteinExistence type="inferred from homology"/>
<dbReference type="Pfam" id="PF00535">
    <property type="entry name" value="Glycos_transf_2"/>
    <property type="match status" value="1"/>
</dbReference>
<name>A0AAU7B2A4_9ACTN</name>
<dbReference type="PANTHER" id="PTHR48090:SF7">
    <property type="entry name" value="RFBJ PROTEIN"/>
    <property type="match status" value="1"/>
</dbReference>
<dbReference type="Gene3D" id="3.90.550.10">
    <property type="entry name" value="Spore Coat Polysaccharide Biosynthesis Protein SpsA, Chain A"/>
    <property type="match status" value="1"/>
</dbReference>
<dbReference type="AlphaFoldDB" id="A0AAU7B2A4"/>
<dbReference type="PANTHER" id="PTHR48090">
    <property type="entry name" value="UNDECAPRENYL-PHOSPHATE 4-DEOXY-4-FORMAMIDO-L-ARABINOSE TRANSFERASE-RELATED"/>
    <property type="match status" value="1"/>
</dbReference>
<evidence type="ECO:0000256" key="1">
    <source>
        <dbReference type="ARBA" id="ARBA00006739"/>
    </source>
</evidence>
<dbReference type="InterPro" id="IPR001173">
    <property type="entry name" value="Glyco_trans_2-like"/>
</dbReference>
<dbReference type="KEGG" id="parq:DSM112329_04891"/>
<dbReference type="InterPro" id="IPR029044">
    <property type="entry name" value="Nucleotide-diphossugar_trans"/>
</dbReference>
<accession>A0AAU7B2A4</accession>
<dbReference type="EMBL" id="CP114014">
    <property type="protein sequence ID" value="XAY07996.1"/>
    <property type="molecule type" value="Genomic_DNA"/>
</dbReference>
<reference evidence="4" key="1">
    <citation type="submission" date="2022-12" db="EMBL/GenBank/DDBJ databases">
        <title>Paraconexibacter alkalitolerans sp. nov. and Baekduia alba sp. nov., isolated from soil and emended description of the genera Paraconexibacter (Chun et al., 2020) and Baekduia (An et al., 2020).</title>
        <authorList>
            <person name="Vieira S."/>
            <person name="Huber K.J."/>
            <person name="Geppert A."/>
            <person name="Wolf J."/>
            <person name="Neumann-Schaal M."/>
            <person name="Muesken M."/>
            <person name="Overmann J."/>
        </authorList>
    </citation>
    <scope>NUCLEOTIDE SEQUENCE</scope>
    <source>
        <strain evidence="4">AEG42_29</strain>
    </source>
</reference>
<feature type="domain" description="Glycosyltransferase 2-like" evidence="3">
    <location>
        <begin position="4"/>
        <end position="171"/>
    </location>
</feature>
<evidence type="ECO:0000259" key="3">
    <source>
        <dbReference type="Pfam" id="PF00535"/>
    </source>
</evidence>
<dbReference type="SUPFAM" id="SSF53448">
    <property type="entry name" value="Nucleotide-diphospho-sugar transferases"/>
    <property type="match status" value="1"/>
</dbReference>